<feature type="domain" description="Xylanolytic transcriptional activator regulatory" evidence="8">
    <location>
        <begin position="359"/>
        <end position="664"/>
    </location>
</feature>
<dbReference type="GO" id="GO:0000785">
    <property type="term" value="C:chromatin"/>
    <property type="evidence" value="ECO:0007669"/>
    <property type="project" value="TreeGrafter"/>
</dbReference>
<dbReference type="EMBL" id="FJOG01000059">
    <property type="protein sequence ID" value="CZR68762.1"/>
    <property type="molecule type" value="Genomic_DNA"/>
</dbReference>
<name>A0A1L7XUQ5_9HELO</name>
<evidence type="ECO:0000256" key="6">
    <source>
        <dbReference type="ARBA" id="ARBA00023242"/>
    </source>
</evidence>
<dbReference type="OrthoDB" id="654211at2759"/>
<accession>A0A1L7XUQ5</accession>
<evidence type="ECO:0000256" key="5">
    <source>
        <dbReference type="ARBA" id="ARBA00022833"/>
    </source>
</evidence>
<dbReference type="GO" id="GO:0000981">
    <property type="term" value="F:DNA-binding transcription factor activity, RNA polymerase II-specific"/>
    <property type="evidence" value="ECO:0007669"/>
    <property type="project" value="InterPro"/>
</dbReference>
<dbReference type="STRING" id="576137.A0A1L7XUQ5"/>
<dbReference type="Proteomes" id="UP000184330">
    <property type="component" value="Unassembled WGS sequence"/>
</dbReference>
<evidence type="ECO:0000256" key="3">
    <source>
        <dbReference type="ARBA" id="ARBA00022737"/>
    </source>
</evidence>
<evidence type="ECO:0000256" key="7">
    <source>
        <dbReference type="SAM" id="MobiDB-lite"/>
    </source>
</evidence>
<organism evidence="9 10">
    <name type="scientific">Phialocephala subalpina</name>
    <dbReference type="NCBI Taxonomy" id="576137"/>
    <lineage>
        <taxon>Eukaryota</taxon>
        <taxon>Fungi</taxon>
        <taxon>Dikarya</taxon>
        <taxon>Ascomycota</taxon>
        <taxon>Pezizomycotina</taxon>
        <taxon>Leotiomycetes</taxon>
        <taxon>Helotiales</taxon>
        <taxon>Mollisiaceae</taxon>
        <taxon>Phialocephala</taxon>
        <taxon>Phialocephala fortinii species complex</taxon>
    </lineage>
</organism>
<evidence type="ECO:0000313" key="9">
    <source>
        <dbReference type="EMBL" id="CZR68762.1"/>
    </source>
</evidence>
<dbReference type="PANTHER" id="PTHR40626">
    <property type="entry name" value="MIP31509P"/>
    <property type="match status" value="1"/>
</dbReference>
<evidence type="ECO:0000256" key="4">
    <source>
        <dbReference type="ARBA" id="ARBA00022771"/>
    </source>
</evidence>
<dbReference type="InterPro" id="IPR051059">
    <property type="entry name" value="VerF-like"/>
</dbReference>
<evidence type="ECO:0000256" key="1">
    <source>
        <dbReference type="ARBA" id="ARBA00004123"/>
    </source>
</evidence>
<sequence length="749" mass="84317">MPTSAHTPTFNTPSDIQISRFLRRKRWKPTKCRNQLPSRSTNAVSARQSTSGWIICAGMKRNTKDRDFVSVNSAIANSIAGIYCGGITRHACNREQPCLTCVSSSSVCSWDRVQSKDTAGSTVDRVRLSSHAVSVASSPPESSPSEVVARESPPLTMGQTNDFPLGHMSVPFILNFVSPESRTFVDTFGYSSIAPEPVWKASWLVSPSQQSTEIPMQATNFDIGELLPSTSFTGTSTNGVYFDDLSSTELNGLCQNSMVDTTSAHAVFRDFQMGKEPAIHSHSPANSGSRGAESIRHPRMGSESGSAPNPLKRRLSELVMQLTDTYINLPKRHPACASDVRIKEAGTFFTISNLQMFTETYFHHFYPHCPIIHKSSFDMGTVSLPLILVICLAGAVYSSILNRVTVARSLLDLAEEYVFRAMDIELSSRDPVEEGVEDWNVYMQTLQAALTVAFLQNWEGNEMARRRIRRERLARLVSVSLYTLQHLYDALIYAPALTKCAHSLKLTSAKNQVFEEISAESPGTFDWQYFTEMETRLRVSVLSYVFILDRGLCIFHNYHPKIPLLEMAAELPCKESTFTASSSAECFQRACNEKALRAPKLHVLLNSFLGESFEMEREKLSRKLSTLHLFLIINALHTIIWTARTNFLGSISIDILTRALTRWKALWDEHIHEIATREFRRLGFVRNASEYWWVARLQLFLMSQAVETESVDGTSESLAMPFEDDDMSHIRSLLRKYCYRGSSEFEQQR</sequence>
<evidence type="ECO:0000313" key="10">
    <source>
        <dbReference type="Proteomes" id="UP000184330"/>
    </source>
</evidence>
<dbReference type="GO" id="GO:0005634">
    <property type="term" value="C:nucleus"/>
    <property type="evidence" value="ECO:0007669"/>
    <property type="project" value="UniProtKB-SubCell"/>
</dbReference>
<dbReference type="GO" id="GO:0006351">
    <property type="term" value="P:DNA-templated transcription"/>
    <property type="evidence" value="ECO:0007669"/>
    <property type="project" value="InterPro"/>
</dbReference>
<proteinExistence type="predicted"/>
<keyword evidence="6" id="KW-0539">Nucleus</keyword>
<dbReference type="PANTHER" id="PTHR40626:SF1">
    <property type="entry name" value="TRANSCRIPTION FACTOR WITH C2H2 AND ZN(2)-CYS(6) DNA BINDING DOMAIN (EUROFUNG)"/>
    <property type="match status" value="1"/>
</dbReference>
<gene>
    <name evidence="9" type="ORF">PAC_18661</name>
</gene>
<dbReference type="GO" id="GO:0000978">
    <property type="term" value="F:RNA polymerase II cis-regulatory region sequence-specific DNA binding"/>
    <property type="evidence" value="ECO:0007669"/>
    <property type="project" value="InterPro"/>
</dbReference>
<dbReference type="InterPro" id="IPR007219">
    <property type="entry name" value="XnlR_reg_dom"/>
</dbReference>
<feature type="region of interest" description="Disordered" evidence="7">
    <location>
        <begin position="277"/>
        <end position="310"/>
    </location>
</feature>
<feature type="region of interest" description="Disordered" evidence="7">
    <location>
        <begin position="132"/>
        <end position="154"/>
    </location>
</feature>
<evidence type="ECO:0000256" key="2">
    <source>
        <dbReference type="ARBA" id="ARBA00022723"/>
    </source>
</evidence>
<dbReference type="GO" id="GO:0008270">
    <property type="term" value="F:zinc ion binding"/>
    <property type="evidence" value="ECO:0007669"/>
    <property type="project" value="UniProtKB-KW"/>
</dbReference>
<reference evidence="9 10" key="1">
    <citation type="submission" date="2016-03" db="EMBL/GenBank/DDBJ databases">
        <authorList>
            <person name="Ploux O."/>
        </authorList>
    </citation>
    <scope>NUCLEOTIDE SEQUENCE [LARGE SCALE GENOMIC DNA]</scope>
    <source>
        <strain evidence="9 10">UAMH 11012</strain>
    </source>
</reference>
<protein>
    <recommendedName>
        <fullName evidence="8">Xylanolytic transcriptional activator regulatory domain-containing protein</fullName>
    </recommendedName>
</protein>
<dbReference type="CDD" id="cd12148">
    <property type="entry name" value="fungal_TF_MHR"/>
    <property type="match status" value="1"/>
</dbReference>
<keyword evidence="5" id="KW-0862">Zinc</keyword>
<dbReference type="AlphaFoldDB" id="A0A1L7XUQ5"/>
<keyword evidence="4" id="KW-0863">Zinc-finger</keyword>
<keyword evidence="10" id="KW-1185">Reference proteome</keyword>
<comment type="subcellular location">
    <subcellularLocation>
        <location evidence="1">Nucleus</location>
    </subcellularLocation>
</comment>
<evidence type="ECO:0000259" key="8">
    <source>
        <dbReference type="Pfam" id="PF04082"/>
    </source>
</evidence>
<keyword evidence="3" id="KW-0677">Repeat</keyword>
<keyword evidence="2" id="KW-0479">Metal-binding</keyword>
<dbReference type="Pfam" id="PF04082">
    <property type="entry name" value="Fungal_trans"/>
    <property type="match status" value="1"/>
</dbReference>